<keyword evidence="5" id="KW-0406">Ion transport</keyword>
<keyword evidence="5" id="KW-0813">Transport</keyword>
<dbReference type="EMBL" id="KQ241848">
    <property type="protein sequence ID" value="KNC83273.1"/>
    <property type="molecule type" value="Genomic_DNA"/>
</dbReference>
<dbReference type="RefSeq" id="XP_014157175.1">
    <property type="nucleotide sequence ID" value="XM_014301700.1"/>
</dbReference>
<dbReference type="PANTHER" id="PTHR43150:SF2">
    <property type="entry name" value="HYPERKINETIC, ISOFORM M"/>
    <property type="match status" value="1"/>
</dbReference>
<dbReference type="STRING" id="667725.A0A0L0G4T9"/>
<evidence type="ECO:0000256" key="2">
    <source>
        <dbReference type="ARBA" id="ARBA00022857"/>
    </source>
</evidence>
<dbReference type="eggNOG" id="KOG1575">
    <property type="taxonomic scope" value="Eukaryota"/>
</dbReference>
<evidence type="ECO:0000256" key="3">
    <source>
        <dbReference type="ARBA" id="ARBA00023002"/>
    </source>
</evidence>
<dbReference type="Pfam" id="PF00248">
    <property type="entry name" value="Aldo_ket_red"/>
    <property type="match status" value="1"/>
</dbReference>
<dbReference type="GO" id="GO:0016491">
    <property type="term" value="F:oxidoreductase activity"/>
    <property type="evidence" value="ECO:0007669"/>
    <property type="project" value="UniProtKB-KW"/>
</dbReference>
<organism evidence="5 6">
    <name type="scientific">Sphaeroforma arctica JP610</name>
    <dbReference type="NCBI Taxonomy" id="667725"/>
    <lineage>
        <taxon>Eukaryota</taxon>
        <taxon>Ichthyosporea</taxon>
        <taxon>Ichthyophonida</taxon>
        <taxon>Sphaeroforma</taxon>
    </lineage>
</organism>
<feature type="domain" description="NADP-dependent oxidoreductase" evidence="4">
    <location>
        <begin position="15"/>
        <end position="324"/>
    </location>
</feature>
<dbReference type="PRINTS" id="PR01577">
    <property type="entry name" value="KCNABCHANNEL"/>
</dbReference>
<dbReference type="InterPro" id="IPR023210">
    <property type="entry name" value="NADP_OxRdtase_dom"/>
</dbReference>
<dbReference type="Gene3D" id="3.20.20.100">
    <property type="entry name" value="NADP-dependent oxidoreductase domain"/>
    <property type="match status" value="1"/>
</dbReference>
<comment type="similarity">
    <text evidence="1">Belongs to the shaker potassium channel beta subunit family.</text>
</comment>
<dbReference type="PANTHER" id="PTHR43150">
    <property type="entry name" value="HYPERKINETIC, ISOFORM M"/>
    <property type="match status" value="1"/>
</dbReference>
<evidence type="ECO:0000256" key="1">
    <source>
        <dbReference type="ARBA" id="ARBA00006515"/>
    </source>
</evidence>
<keyword evidence="3" id="KW-0560">Oxidoreductase</keyword>
<evidence type="ECO:0000259" key="4">
    <source>
        <dbReference type="Pfam" id="PF00248"/>
    </source>
</evidence>
<keyword evidence="5" id="KW-0407">Ion channel</keyword>
<name>A0A0L0G4T9_9EUKA</name>
<protein>
    <submittedName>
        <fullName evidence="5">Voltage-gated potassium channel subunit beta</fullName>
    </submittedName>
</protein>
<reference evidence="5 6" key="1">
    <citation type="submission" date="2011-02" db="EMBL/GenBank/DDBJ databases">
        <title>The Genome Sequence of Sphaeroforma arctica JP610.</title>
        <authorList>
            <consortium name="The Broad Institute Genome Sequencing Platform"/>
            <person name="Russ C."/>
            <person name="Cuomo C."/>
            <person name="Young S.K."/>
            <person name="Zeng Q."/>
            <person name="Gargeya S."/>
            <person name="Alvarado L."/>
            <person name="Berlin A."/>
            <person name="Chapman S.B."/>
            <person name="Chen Z."/>
            <person name="Freedman E."/>
            <person name="Gellesch M."/>
            <person name="Goldberg J."/>
            <person name="Griggs A."/>
            <person name="Gujja S."/>
            <person name="Heilman E."/>
            <person name="Heiman D."/>
            <person name="Howarth C."/>
            <person name="Mehta T."/>
            <person name="Neiman D."/>
            <person name="Pearson M."/>
            <person name="Roberts A."/>
            <person name="Saif S."/>
            <person name="Shea T."/>
            <person name="Shenoy N."/>
            <person name="Sisk P."/>
            <person name="Stolte C."/>
            <person name="Sykes S."/>
            <person name="White J."/>
            <person name="Yandava C."/>
            <person name="Burger G."/>
            <person name="Gray M.W."/>
            <person name="Holland P.W.H."/>
            <person name="King N."/>
            <person name="Lang F.B.F."/>
            <person name="Roger A.J."/>
            <person name="Ruiz-Trillo I."/>
            <person name="Haas B."/>
            <person name="Nusbaum C."/>
            <person name="Birren B."/>
        </authorList>
    </citation>
    <scope>NUCLEOTIDE SEQUENCE [LARGE SCALE GENOMIC DNA]</scope>
    <source>
        <strain evidence="5 6">JP610</strain>
    </source>
</reference>
<dbReference type="CDD" id="cd19143">
    <property type="entry name" value="AKR_AKR6C1_2"/>
    <property type="match status" value="1"/>
</dbReference>
<sequence>MKYNNLGNSGILVSELSFGSWVTFGNTTDSTLAFDLMKKAYEGGINMFDNAEGYTAGSSETVMGDAVQQGIEEGVWERSDLVLTTKIFFGIKAGPNARGCSRKHIVEGTQAALKRMKLDYFDLVFCHRPDPRTPIEETVRAMNHIIDKGWAFYWGTSEWDATQITKACEVADRLGLIRPVMDQVQYNMFHRDKVERDYQPLYNDYGYGLTIWSPLASGILTGKYSGNNVPEGSRLAQEEYKWLKDSKFVKQADQITRTDNLKPIAEEIGCSLAQLAIAWCVANPKVSTTILGATSVKQLDQNLAALDYVEKLTPDVMTRIEEIIKSKPAVDEIYVQTTGLRSGPNY</sequence>
<dbReference type="Proteomes" id="UP000054560">
    <property type="component" value="Unassembled WGS sequence"/>
</dbReference>
<dbReference type="GO" id="GO:0034220">
    <property type="term" value="P:monoatomic ion transmembrane transport"/>
    <property type="evidence" value="ECO:0007669"/>
    <property type="project" value="UniProtKB-KW"/>
</dbReference>
<dbReference type="GeneID" id="25904973"/>
<evidence type="ECO:0000313" key="5">
    <source>
        <dbReference type="EMBL" id="KNC83273.1"/>
    </source>
</evidence>
<dbReference type="InterPro" id="IPR005399">
    <property type="entry name" value="K_chnl_volt-dep_bsu_KCNAB-rel"/>
</dbReference>
<keyword evidence="2" id="KW-0521">NADP</keyword>
<gene>
    <name evidence="5" type="ORF">SARC_04469</name>
</gene>
<keyword evidence="6" id="KW-1185">Reference proteome</keyword>
<dbReference type="SUPFAM" id="SSF51430">
    <property type="entry name" value="NAD(P)-linked oxidoreductase"/>
    <property type="match status" value="1"/>
</dbReference>
<accession>A0A0L0G4T9</accession>
<dbReference type="InterPro" id="IPR036812">
    <property type="entry name" value="NAD(P)_OxRdtase_dom_sf"/>
</dbReference>
<evidence type="ECO:0000313" key="6">
    <source>
        <dbReference type="Proteomes" id="UP000054560"/>
    </source>
</evidence>
<proteinExistence type="inferred from homology"/>
<dbReference type="OrthoDB" id="2310150at2759"/>
<dbReference type="AlphaFoldDB" id="A0A0L0G4T9"/>